<dbReference type="GeneID" id="115889875"/>
<keyword evidence="6 11" id="KW-0808">Transferase</keyword>
<evidence type="ECO:0000313" key="12">
    <source>
        <dbReference type="Proteomes" id="UP000504635"/>
    </source>
</evidence>
<dbReference type="GO" id="GO:0000009">
    <property type="term" value="F:alpha-1,6-mannosyltransferase activity"/>
    <property type="evidence" value="ECO:0007669"/>
    <property type="project" value="InterPro"/>
</dbReference>
<dbReference type="GO" id="GO:0005789">
    <property type="term" value="C:endoplasmic reticulum membrane"/>
    <property type="evidence" value="ECO:0007669"/>
    <property type="project" value="UniProtKB-SubCell"/>
</dbReference>
<evidence type="ECO:0000256" key="6">
    <source>
        <dbReference type="ARBA" id="ARBA00022679"/>
    </source>
</evidence>
<evidence type="ECO:0000256" key="8">
    <source>
        <dbReference type="ARBA" id="ARBA00022824"/>
    </source>
</evidence>
<comment type="similarity">
    <text evidence="3 11">Belongs to the PIGV family.</text>
</comment>
<evidence type="ECO:0000256" key="3">
    <source>
        <dbReference type="ARBA" id="ARBA00008698"/>
    </source>
</evidence>
<evidence type="ECO:0000256" key="2">
    <source>
        <dbReference type="ARBA" id="ARBA00004687"/>
    </source>
</evidence>
<protein>
    <recommendedName>
        <fullName evidence="11">GPI mannosyltransferase 2</fullName>
        <ecNumber evidence="11">2.4.1.-</ecNumber>
    </recommendedName>
</protein>
<dbReference type="KEGG" id="soy:115889875"/>
<feature type="transmembrane region" description="Helical" evidence="11">
    <location>
        <begin position="110"/>
        <end position="131"/>
    </location>
</feature>
<reference evidence="13" key="1">
    <citation type="submission" date="2025-08" db="UniProtKB">
        <authorList>
            <consortium name="RefSeq"/>
        </authorList>
    </citation>
    <scope>IDENTIFICATION</scope>
    <source>
        <tissue evidence="13">Gonads</tissue>
    </source>
</reference>
<dbReference type="RefSeq" id="XP_030765820.1">
    <property type="nucleotide sequence ID" value="XM_030909960.1"/>
</dbReference>
<dbReference type="EC" id="2.4.1.-" evidence="11"/>
<keyword evidence="7 11" id="KW-0812">Transmembrane</keyword>
<dbReference type="Proteomes" id="UP000504635">
    <property type="component" value="Unplaced"/>
</dbReference>
<keyword evidence="9 11" id="KW-1133">Transmembrane helix</keyword>
<dbReference type="OrthoDB" id="10252502at2759"/>
<dbReference type="GO" id="GO:0004376">
    <property type="term" value="F:GPI mannosyltransferase activity"/>
    <property type="evidence" value="ECO:0007669"/>
    <property type="project" value="InterPro"/>
</dbReference>
<dbReference type="InParanoid" id="A0A6J2YSQ7"/>
<dbReference type="UniPathway" id="UPA00196"/>
<organism evidence="12 13">
    <name type="scientific">Sitophilus oryzae</name>
    <name type="common">Rice weevil</name>
    <name type="synonym">Curculio oryzae</name>
    <dbReference type="NCBI Taxonomy" id="7048"/>
    <lineage>
        <taxon>Eukaryota</taxon>
        <taxon>Metazoa</taxon>
        <taxon>Ecdysozoa</taxon>
        <taxon>Arthropoda</taxon>
        <taxon>Hexapoda</taxon>
        <taxon>Insecta</taxon>
        <taxon>Pterygota</taxon>
        <taxon>Neoptera</taxon>
        <taxon>Endopterygota</taxon>
        <taxon>Coleoptera</taxon>
        <taxon>Polyphaga</taxon>
        <taxon>Cucujiformia</taxon>
        <taxon>Curculionidae</taxon>
        <taxon>Dryophthorinae</taxon>
        <taxon>Sitophilus</taxon>
    </lineage>
</organism>
<evidence type="ECO:0000256" key="10">
    <source>
        <dbReference type="ARBA" id="ARBA00023136"/>
    </source>
</evidence>
<keyword evidence="5 11" id="KW-0328">Glycosyltransferase</keyword>
<accession>A0A6J2YSQ7</accession>
<dbReference type="Pfam" id="PF04188">
    <property type="entry name" value="Mannosyl_trans2"/>
    <property type="match status" value="1"/>
</dbReference>
<evidence type="ECO:0000256" key="7">
    <source>
        <dbReference type="ARBA" id="ARBA00022692"/>
    </source>
</evidence>
<comment type="subcellular location">
    <subcellularLocation>
        <location evidence="1 11">Endoplasmic reticulum membrane</location>
        <topology evidence="1 11">Multi-pass membrane protein</topology>
    </subcellularLocation>
</comment>
<dbReference type="GO" id="GO:0031501">
    <property type="term" value="C:mannosyltransferase complex"/>
    <property type="evidence" value="ECO:0007669"/>
    <property type="project" value="TreeGrafter"/>
</dbReference>
<gene>
    <name evidence="13" type="primary">LOC115889875</name>
</gene>
<proteinExistence type="inferred from homology"/>
<evidence type="ECO:0000256" key="5">
    <source>
        <dbReference type="ARBA" id="ARBA00022676"/>
    </source>
</evidence>
<feature type="transmembrane region" description="Helical" evidence="11">
    <location>
        <begin position="395"/>
        <end position="413"/>
    </location>
</feature>
<sequence length="476" mass="55569">MKDEERITRLVYLSRIILIVLQFFANQVIPDHDAKVFQYPAEQNKTQYDNVINYFLGGFVRWDAQYFMHIAKYGYTYENTLAFFPLYPVSVGSIADLICDVIGRQYVDSVLILTYILVNIYIFKHAALCLYKLTEILFDKKTAYDSAVVYCFNPASVFFIAPYTECLFSFLTFQSILNCLTLYEKYSKPDNKFVVKDLLLILPIALSTATRSNGVLNIGFLIYTFICLKLNNSKKKKQSILQGLYTALRYGFAIIMTTVDCLLPFILYQYYCYLRFCQTFPVNLPGVILEHARQNKFILPGSYKKNQQKWCKKTIPLAYSYVQDQYWNVGFMKYYEFKQLPNFLLALPILCIISFCSFKHLFTNLFKRNLFSNLFTMGNSIKANKAKAGLYQPKLTVFYIHALFLSIFCTFFIHVQVSTRILCSASPVFYWICSKHLNLLRLPSKSDSLRELFLRTYVVSYFIAGTMLFCNFLPWT</sequence>
<dbReference type="PANTHER" id="PTHR12468">
    <property type="entry name" value="GPI MANNOSYLTRANSFERASE 2"/>
    <property type="match status" value="1"/>
</dbReference>
<name>A0A6J2YSQ7_SITOR</name>
<comment type="pathway">
    <text evidence="2 11">Glycolipid biosynthesis; glycosylphosphatidylinositol-anchor biosynthesis.</text>
</comment>
<dbReference type="InterPro" id="IPR007315">
    <property type="entry name" value="PIG-V/Gpi18"/>
</dbReference>
<evidence type="ECO:0000256" key="11">
    <source>
        <dbReference type="RuleBase" id="RU363112"/>
    </source>
</evidence>
<comment type="caution">
    <text evidence="11">Lacks conserved residue(s) required for the propagation of feature annotation.</text>
</comment>
<dbReference type="PANTHER" id="PTHR12468:SF2">
    <property type="entry name" value="GPI MANNOSYLTRANSFERASE 2"/>
    <property type="match status" value="1"/>
</dbReference>
<feature type="transmembrane region" description="Helical" evidence="11">
    <location>
        <begin position="215"/>
        <end position="231"/>
    </location>
</feature>
<evidence type="ECO:0000256" key="4">
    <source>
        <dbReference type="ARBA" id="ARBA00022502"/>
    </source>
</evidence>
<feature type="transmembrane region" description="Helical" evidence="11">
    <location>
        <begin position="252"/>
        <end position="271"/>
    </location>
</feature>
<feature type="transmembrane region" description="Helical" evidence="11">
    <location>
        <begin position="343"/>
        <end position="362"/>
    </location>
</feature>
<evidence type="ECO:0000313" key="13">
    <source>
        <dbReference type="RefSeq" id="XP_030765820.1"/>
    </source>
</evidence>
<keyword evidence="8 11" id="KW-0256">Endoplasmic reticulum</keyword>
<keyword evidence="12" id="KW-1185">Reference proteome</keyword>
<dbReference type="CTD" id="19835383"/>
<dbReference type="AlphaFoldDB" id="A0A6J2YSQ7"/>
<evidence type="ECO:0000256" key="9">
    <source>
        <dbReference type="ARBA" id="ARBA00022989"/>
    </source>
</evidence>
<evidence type="ECO:0000256" key="1">
    <source>
        <dbReference type="ARBA" id="ARBA00004477"/>
    </source>
</evidence>
<keyword evidence="4 11" id="KW-0337">GPI-anchor biosynthesis</keyword>
<feature type="transmembrane region" description="Helical" evidence="11">
    <location>
        <begin position="12"/>
        <end position="29"/>
    </location>
</feature>
<comment type="function">
    <text evidence="11">Mannosyltransferase involved in glycosylphosphatidylinositol-anchor biosynthesis.</text>
</comment>
<dbReference type="FunCoup" id="A0A6J2YSQ7">
    <property type="interactions" value="564"/>
</dbReference>
<dbReference type="GO" id="GO:0006506">
    <property type="term" value="P:GPI anchor biosynthetic process"/>
    <property type="evidence" value="ECO:0007669"/>
    <property type="project" value="UniProtKB-UniPathway"/>
</dbReference>
<feature type="transmembrane region" description="Helical" evidence="11">
    <location>
        <begin position="452"/>
        <end position="475"/>
    </location>
</feature>
<keyword evidence="10 11" id="KW-0472">Membrane</keyword>